<reference evidence="3 4" key="1">
    <citation type="journal article" date="2015" name="Nature">
        <title>rRNA introns, odd ribosomes, and small enigmatic genomes across a large radiation of phyla.</title>
        <authorList>
            <person name="Brown C.T."/>
            <person name="Hug L.A."/>
            <person name="Thomas B.C."/>
            <person name="Sharon I."/>
            <person name="Castelle C.J."/>
            <person name="Singh A."/>
            <person name="Wilkins M.J."/>
            <person name="Williams K.H."/>
            <person name="Banfield J.F."/>
        </authorList>
    </citation>
    <scope>NUCLEOTIDE SEQUENCE [LARGE SCALE GENOMIC DNA]</scope>
</reference>
<keyword evidence="1" id="KW-1133">Transmembrane helix</keyword>
<dbReference type="Proteomes" id="UP000033882">
    <property type="component" value="Unassembled WGS sequence"/>
</dbReference>
<evidence type="ECO:0000313" key="4">
    <source>
        <dbReference type="Proteomes" id="UP000033882"/>
    </source>
</evidence>
<keyword evidence="1" id="KW-0812">Transmembrane</keyword>
<protein>
    <submittedName>
        <fullName evidence="3">Uncharacterized protein</fullName>
    </submittedName>
</protein>
<proteinExistence type="predicted"/>
<keyword evidence="2" id="KW-0732">Signal</keyword>
<feature type="transmembrane region" description="Helical" evidence="1">
    <location>
        <begin position="177"/>
        <end position="201"/>
    </location>
</feature>
<dbReference type="EMBL" id="LCPB01000006">
    <property type="protein sequence ID" value="KKU90092.1"/>
    <property type="molecule type" value="Genomic_DNA"/>
</dbReference>
<sequence>MAMRTIILMAILLVSIPVSGFALAAADQELSFQRVKNAVVVSQGERVIEMINDVPKDLPLATAYRLKQFGKGASWTGKEVAIDLQFGLPLRQITEITEITYSYQDGRFIPKLKEPQRSDRPEWFITMLILISMPVFLLFSIFCETLKSIMLCGATTCAVFGYVLISGLSFLGEQATVSGLTFLMEVLGVALVARLLVFLYVKYGRRPDSSREEIQPMSS</sequence>
<evidence type="ECO:0000256" key="1">
    <source>
        <dbReference type="SAM" id="Phobius"/>
    </source>
</evidence>
<feature type="signal peptide" evidence="2">
    <location>
        <begin position="1"/>
        <end position="24"/>
    </location>
</feature>
<organism evidence="3 4">
    <name type="scientific">Candidatus Wolfebacteria bacterium GW2011_GWA2_47_9b</name>
    <dbReference type="NCBI Taxonomy" id="1619005"/>
    <lineage>
        <taxon>Bacteria</taxon>
        <taxon>Candidatus Wolfeibacteriota</taxon>
    </lineage>
</organism>
<evidence type="ECO:0000256" key="2">
    <source>
        <dbReference type="SAM" id="SignalP"/>
    </source>
</evidence>
<keyword evidence="1" id="KW-0472">Membrane</keyword>
<feature type="transmembrane region" description="Helical" evidence="1">
    <location>
        <begin position="123"/>
        <end position="142"/>
    </location>
</feature>
<evidence type="ECO:0000313" key="3">
    <source>
        <dbReference type="EMBL" id="KKU90092.1"/>
    </source>
</evidence>
<comment type="caution">
    <text evidence="3">The sequence shown here is derived from an EMBL/GenBank/DDBJ whole genome shotgun (WGS) entry which is preliminary data.</text>
</comment>
<accession>A0A0G1U7M9</accession>
<dbReference type="AlphaFoldDB" id="A0A0G1U7M9"/>
<feature type="chain" id="PRO_5002539943" evidence="2">
    <location>
        <begin position="25"/>
        <end position="219"/>
    </location>
</feature>
<feature type="transmembrane region" description="Helical" evidence="1">
    <location>
        <begin position="149"/>
        <end position="171"/>
    </location>
</feature>
<name>A0A0G1U7M9_9BACT</name>
<gene>
    <name evidence="3" type="ORF">UY19_C0006G0030</name>
</gene>